<organism evidence="2 3">
    <name type="scientific">Nocardia otitidiscaviarum</name>
    <dbReference type="NCBI Taxonomy" id="1823"/>
    <lineage>
        <taxon>Bacteria</taxon>
        <taxon>Bacillati</taxon>
        <taxon>Actinomycetota</taxon>
        <taxon>Actinomycetes</taxon>
        <taxon>Mycobacteriales</taxon>
        <taxon>Nocardiaceae</taxon>
        <taxon>Nocardia</taxon>
    </lineage>
</organism>
<feature type="signal peptide" evidence="1">
    <location>
        <begin position="1"/>
        <end position="26"/>
    </location>
</feature>
<proteinExistence type="predicted"/>
<dbReference type="AlphaFoldDB" id="A0A516NV21"/>
<dbReference type="RefSeq" id="WP_143983469.1">
    <property type="nucleotide sequence ID" value="NZ_CP041695.1"/>
</dbReference>
<gene>
    <name evidence="2" type="ORF">FOH10_32200</name>
</gene>
<dbReference type="EMBL" id="CP041695">
    <property type="protein sequence ID" value="QDP82701.1"/>
    <property type="molecule type" value="Genomic_DNA"/>
</dbReference>
<dbReference type="Proteomes" id="UP000317039">
    <property type="component" value="Chromosome"/>
</dbReference>
<keyword evidence="1" id="KW-0732">Signal</keyword>
<evidence type="ECO:0000256" key="1">
    <source>
        <dbReference type="SAM" id="SignalP"/>
    </source>
</evidence>
<accession>A0A516NV21</accession>
<feature type="chain" id="PRO_5021734838" evidence="1">
    <location>
        <begin position="27"/>
        <end position="65"/>
    </location>
</feature>
<dbReference type="KEGG" id="nod:FOH10_32200"/>
<evidence type="ECO:0000313" key="3">
    <source>
        <dbReference type="Proteomes" id="UP000317039"/>
    </source>
</evidence>
<protein>
    <submittedName>
        <fullName evidence="2">Uncharacterized protein</fullName>
    </submittedName>
</protein>
<evidence type="ECO:0000313" key="2">
    <source>
        <dbReference type="EMBL" id="QDP82701.1"/>
    </source>
</evidence>
<name>A0A516NV21_9NOCA</name>
<reference evidence="2 3" key="1">
    <citation type="submission" date="2019-07" db="EMBL/GenBank/DDBJ databases">
        <title>Complete Genome Sequence and Methylome Analysis of Nocardia otitidis-caviarum NEB252.</title>
        <authorList>
            <person name="Fomenkov A."/>
            <person name="Anton B.P."/>
            <person name="Vincze T."/>
            <person name="Roberts R.J."/>
        </authorList>
    </citation>
    <scope>NUCLEOTIDE SEQUENCE [LARGE SCALE GENOMIC DNA]</scope>
    <source>
        <strain evidence="2 3">NEB252</strain>
    </source>
</reference>
<sequence length="65" mass="6382">MRVLRGVLVGAVVGAATLAGAGAAAAAPLSLEPHAPAVTEQIADNCQTVIHPLAQFSCMLSSLSG</sequence>
<dbReference type="GeneID" id="80337018"/>